<comment type="caution">
    <text evidence="8">The sequence shown here is derived from an EMBL/GenBank/DDBJ whole genome shotgun (WGS) entry which is preliminary data.</text>
</comment>
<dbReference type="AlphaFoldDB" id="A0A6L2J7E7"/>
<keyword evidence="1" id="KW-0808">Transferase</keyword>
<name>A0A6L2J7E7_TANCI</name>
<evidence type="ECO:0000256" key="5">
    <source>
        <dbReference type="ARBA" id="ARBA00022801"/>
    </source>
</evidence>
<dbReference type="Pfam" id="PF17917">
    <property type="entry name" value="RT_RNaseH"/>
    <property type="match status" value="1"/>
</dbReference>
<evidence type="ECO:0000256" key="1">
    <source>
        <dbReference type="ARBA" id="ARBA00022679"/>
    </source>
</evidence>
<keyword evidence="2" id="KW-0548">Nucleotidyltransferase</keyword>
<dbReference type="GO" id="GO:0003964">
    <property type="term" value="F:RNA-directed DNA polymerase activity"/>
    <property type="evidence" value="ECO:0007669"/>
    <property type="project" value="UniProtKB-KW"/>
</dbReference>
<evidence type="ECO:0000256" key="4">
    <source>
        <dbReference type="ARBA" id="ARBA00022759"/>
    </source>
</evidence>
<reference evidence="8" key="1">
    <citation type="journal article" date="2019" name="Sci. Rep.">
        <title>Draft genome of Tanacetum cinerariifolium, the natural source of mosquito coil.</title>
        <authorList>
            <person name="Yamashiro T."/>
            <person name="Shiraishi A."/>
            <person name="Satake H."/>
            <person name="Nakayama K."/>
        </authorList>
    </citation>
    <scope>NUCLEOTIDE SEQUENCE</scope>
</reference>
<evidence type="ECO:0000256" key="2">
    <source>
        <dbReference type="ARBA" id="ARBA00022695"/>
    </source>
</evidence>
<evidence type="ECO:0000259" key="7">
    <source>
        <dbReference type="Pfam" id="PF17917"/>
    </source>
</evidence>
<keyword evidence="3" id="KW-0540">Nuclease</keyword>
<feature type="domain" description="Reverse transcriptase RNase H-like" evidence="7">
    <location>
        <begin position="116"/>
        <end position="187"/>
    </location>
</feature>
<dbReference type="EMBL" id="BKCJ010000409">
    <property type="protein sequence ID" value="GEU32928.1"/>
    <property type="molecule type" value="Genomic_DNA"/>
</dbReference>
<protein>
    <recommendedName>
        <fullName evidence="7">Reverse transcriptase RNase H-like domain-containing protein</fullName>
    </recommendedName>
</protein>
<dbReference type="PANTHER" id="PTHR34072">
    <property type="entry name" value="ENZYMATIC POLYPROTEIN-RELATED"/>
    <property type="match status" value="1"/>
</dbReference>
<sequence length="248" mass="28878">MQNEHLYSVSANEIEEKGLELKDLPPHLEYAYLKGDESYQVIISSKLKEKRKFRFCECWKNEKGAIAWKMSDIKGISPSFCIHKVLIEESFKPVIQPQRRLNPKVQDVVKNEIVNDFAVRAVLGQRIEGKFNTIYYAGKTLNDAKAHYTTIEKELLVVVFSFDKFRPYLILSKTVVYTDHSALKLKNPNMGELAEEEITNKFLDEHMMILESKPNDKEPWHADYVNYIVKKVVPPKWTPKRKNNSSLN</sequence>
<evidence type="ECO:0000313" key="8">
    <source>
        <dbReference type="EMBL" id="GEU32928.1"/>
    </source>
</evidence>
<organism evidence="8">
    <name type="scientific">Tanacetum cinerariifolium</name>
    <name type="common">Dalmatian daisy</name>
    <name type="synonym">Chrysanthemum cinerariifolium</name>
    <dbReference type="NCBI Taxonomy" id="118510"/>
    <lineage>
        <taxon>Eukaryota</taxon>
        <taxon>Viridiplantae</taxon>
        <taxon>Streptophyta</taxon>
        <taxon>Embryophyta</taxon>
        <taxon>Tracheophyta</taxon>
        <taxon>Spermatophyta</taxon>
        <taxon>Magnoliopsida</taxon>
        <taxon>eudicotyledons</taxon>
        <taxon>Gunneridae</taxon>
        <taxon>Pentapetalae</taxon>
        <taxon>asterids</taxon>
        <taxon>campanulids</taxon>
        <taxon>Asterales</taxon>
        <taxon>Asteraceae</taxon>
        <taxon>Asteroideae</taxon>
        <taxon>Anthemideae</taxon>
        <taxon>Anthemidinae</taxon>
        <taxon>Tanacetum</taxon>
    </lineage>
</organism>
<dbReference type="GO" id="GO:0004519">
    <property type="term" value="F:endonuclease activity"/>
    <property type="evidence" value="ECO:0007669"/>
    <property type="project" value="UniProtKB-KW"/>
</dbReference>
<dbReference type="InterPro" id="IPR041373">
    <property type="entry name" value="RT_RNaseH"/>
</dbReference>
<dbReference type="GO" id="GO:0016787">
    <property type="term" value="F:hydrolase activity"/>
    <property type="evidence" value="ECO:0007669"/>
    <property type="project" value="UniProtKB-KW"/>
</dbReference>
<dbReference type="SUPFAM" id="SSF56672">
    <property type="entry name" value="DNA/RNA polymerases"/>
    <property type="match status" value="1"/>
</dbReference>
<proteinExistence type="predicted"/>
<keyword evidence="4" id="KW-0255">Endonuclease</keyword>
<gene>
    <name evidence="8" type="ORF">Tci_004906</name>
</gene>
<keyword evidence="5" id="KW-0378">Hydrolase</keyword>
<keyword evidence="6" id="KW-0695">RNA-directed DNA polymerase</keyword>
<accession>A0A6L2J7E7</accession>
<dbReference type="InterPro" id="IPR043502">
    <property type="entry name" value="DNA/RNA_pol_sf"/>
</dbReference>
<evidence type="ECO:0000256" key="6">
    <source>
        <dbReference type="ARBA" id="ARBA00022918"/>
    </source>
</evidence>
<evidence type="ECO:0000256" key="3">
    <source>
        <dbReference type="ARBA" id="ARBA00022722"/>
    </source>
</evidence>
<dbReference type="PANTHER" id="PTHR34072:SF44">
    <property type="entry name" value="RNA-DIRECTED DNA POLYMERASE"/>
    <property type="match status" value="1"/>
</dbReference>